<protein>
    <recommendedName>
        <fullName evidence="5">Major facilitator superfamily (MFS) profile domain-containing protein</fullName>
    </recommendedName>
</protein>
<proteinExistence type="inferred from homology"/>
<dbReference type="PANTHER" id="PTHR11360">
    <property type="entry name" value="MONOCARBOXYLATE TRANSPORTER"/>
    <property type="match status" value="1"/>
</dbReference>
<dbReference type="SUPFAM" id="SSF103473">
    <property type="entry name" value="MFS general substrate transporter"/>
    <property type="match status" value="1"/>
</dbReference>
<feature type="region of interest" description="Disordered" evidence="3">
    <location>
        <begin position="210"/>
        <end position="237"/>
    </location>
</feature>
<feature type="transmembrane region" description="Helical" evidence="4">
    <location>
        <begin position="300"/>
        <end position="319"/>
    </location>
</feature>
<keyword evidence="4" id="KW-1133">Transmembrane helix</keyword>
<feature type="transmembrane region" description="Helical" evidence="4">
    <location>
        <begin position="21"/>
        <end position="46"/>
    </location>
</feature>
<dbReference type="InterPro" id="IPR036259">
    <property type="entry name" value="MFS_trans_sf"/>
</dbReference>
<dbReference type="InterPro" id="IPR020846">
    <property type="entry name" value="MFS_dom"/>
</dbReference>
<feature type="transmembrane region" description="Helical" evidence="4">
    <location>
        <begin position="396"/>
        <end position="418"/>
    </location>
</feature>
<feature type="transmembrane region" description="Helical" evidence="4">
    <location>
        <begin position="147"/>
        <end position="166"/>
    </location>
</feature>
<feature type="transmembrane region" description="Helical" evidence="4">
    <location>
        <begin position="119"/>
        <end position="140"/>
    </location>
</feature>
<dbReference type="Gene3D" id="1.20.1250.20">
    <property type="entry name" value="MFS general substrate transporter like domains"/>
    <property type="match status" value="2"/>
</dbReference>
<feature type="transmembrane region" description="Helical" evidence="4">
    <location>
        <begin position="93"/>
        <end position="113"/>
    </location>
</feature>
<dbReference type="EMBL" id="MLQL01000009">
    <property type="protein sequence ID" value="OQE24981.1"/>
    <property type="molecule type" value="Genomic_DNA"/>
</dbReference>
<feature type="transmembrane region" description="Helical" evidence="4">
    <location>
        <begin position="58"/>
        <end position="81"/>
    </location>
</feature>
<dbReference type="PANTHER" id="PTHR11360:SF234">
    <property type="entry name" value="MFS-TYPE TRANSPORTER DBAD-RELATED"/>
    <property type="match status" value="1"/>
</dbReference>
<keyword evidence="4" id="KW-0472">Membrane</keyword>
<dbReference type="OrthoDB" id="5667at2759"/>
<comment type="similarity">
    <text evidence="2">Belongs to the major facilitator superfamily. Monocarboxylate porter (TC 2.A.1.13) family.</text>
</comment>
<comment type="subcellular location">
    <subcellularLocation>
        <location evidence="1">Membrane</location>
        <topology evidence="1">Multi-pass membrane protein</topology>
    </subcellularLocation>
</comment>
<feature type="domain" description="Major facilitator superfamily (MFS) profile" evidence="5">
    <location>
        <begin position="18"/>
        <end position="450"/>
    </location>
</feature>
<organism evidence="6 7">
    <name type="scientific">Penicillium flavigenum</name>
    <dbReference type="NCBI Taxonomy" id="254877"/>
    <lineage>
        <taxon>Eukaryota</taxon>
        <taxon>Fungi</taxon>
        <taxon>Dikarya</taxon>
        <taxon>Ascomycota</taxon>
        <taxon>Pezizomycotina</taxon>
        <taxon>Eurotiomycetes</taxon>
        <taxon>Eurotiomycetidae</taxon>
        <taxon>Eurotiales</taxon>
        <taxon>Aspergillaceae</taxon>
        <taxon>Penicillium</taxon>
    </lineage>
</organism>
<evidence type="ECO:0000256" key="2">
    <source>
        <dbReference type="ARBA" id="ARBA00006727"/>
    </source>
</evidence>
<keyword evidence="7" id="KW-1185">Reference proteome</keyword>
<dbReference type="Pfam" id="PF07690">
    <property type="entry name" value="MFS_1"/>
    <property type="match status" value="1"/>
</dbReference>
<name>A0A1V6TFD6_9EURO</name>
<evidence type="ECO:0000256" key="4">
    <source>
        <dbReference type="SAM" id="Phobius"/>
    </source>
</evidence>
<evidence type="ECO:0000256" key="3">
    <source>
        <dbReference type="SAM" id="MobiDB-lite"/>
    </source>
</evidence>
<dbReference type="InterPro" id="IPR050327">
    <property type="entry name" value="Proton-linked_MCT"/>
</dbReference>
<feature type="transmembrane region" description="Helical" evidence="4">
    <location>
        <begin position="424"/>
        <end position="445"/>
    </location>
</feature>
<sequence length="458" mass="48613">MAPVSKFEFEPPNGGWKAWRTVFGSFLLQTSSYGYVTACGVFTLYYKQFMLPEYSASQLGWITTIAVFLIFGAGIPIGALVDRYGTRPVVAPFVALGIVSLGLLSLCKTYWQIILCQGVAFGLACSGTTLPAVICVTQWFSTKRGLAVGLASSGSSFGGLIFPIMVSRLIDSHGFKTAIHWSTLAVGCCMIAGVICCEEPFPPKRMAALKERDEREAVDNPSLVSSKSDEKHDTDDAGLSCSVGVPTAPGQPASKLSDMRHNLGPWVAFCVGVFCCTFSLMVPFDYLPTIAVERGMKQDLAQYTLAMINAGSMIGRIIPGFLSDHLGQFNVMVLVSTLSAIALLAIWLPVYYFPTEGGFIFFALFYGFVSGGYTSLLSPCVVALVDGQVADLGLKFGVACICLAFGALVGIPASGAVADNTGNWGGLIGLSGAVMAVGALCFIFSRVQKGGWSLMTKA</sequence>
<evidence type="ECO:0000313" key="7">
    <source>
        <dbReference type="Proteomes" id="UP000191342"/>
    </source>
</evidence>
<dbReference type="PROSITE" id="PS50850">
    <property type="entry name" value="MFS"/>
    <property type="match status" value="1"/>
</dbReference>
<dbReference type="Proteomes" id="UP000191342">
    <property type="component" value="Unassembled WGS sequence"/>
</dbReference>
<gene>
    <name evidence="6" type="ORF">PENFLA_c009G07830</name>
</gene>
<feature type="transmembrane region" description="Helical" evidence="4">
    <location>
        <begin position="359"/>
        <end position="384"/>
    </location>
</feature>
<dbReference type="AlphaFoldDB" id="A0A1V6TFD6"/>
<comment type="caution">
    <text evidence="6">The sequence shown here is derived from an EMBL/GenBank/DDBJ whole genome shotgun (WGS) entry which is preliminary data.</text>
</comment>
<evidence type="ECO:0000256" key="1">
    <source>
        <dbReference type="ARBA" id="ARBA00004141"/>
    </source>
</evidence>
<reference evidence="7" key="1">
    <citation type="journal article" date="2017" name="Nat. Microbiol.">
        <title>Global analysis of biosynthetic gene clusters reveals vast potential of secondary metabolite production in Penicillium species.</title>
        <authorList>
            <person name="Nielsen J.C."/>
            <person name="Grijseels S."/>
            <person name="Prigent S."/>
            <person name="Ji B."/>
            <person name="Dainat J."/>
            <person name="Nielsen K.F."/>
            <person name="Frisvad J.C."/>
            <person name="Workman M."/>
            <person name="Nielsen J."/>
        </authorList>
    </citation>
    <scope>NUCLEOTIDE SEQUENCE [LARGE SCALE GENOMIC DNA]</scope>
    <source>
        <strain evidence="7">IBT 14082</strain>
    </source>
</reference>
<dbReference type="GO" id="GO:0016020">
    <property type="term" value="C:membrane"/>
    <property type="evidence" value="ECO:0007669"/>
    <property type="project" value="UniProtKB-SubCell"/>
</dbReference>
<feature type="transmembrane region" description="Helical" evidence="4">
    <location>
        <begin position="178"/>
        <end position="197"/>
    </location>
</feature>
<keyword evidence="4" id="KW-0812">Transmembrane</keyword>
<feature type="transmembrane region" description="Helical" evidence="4">
    <location>
        <begin position="263"/>
        <end position="280"/>
    </location>
</feature>
<dbReference type="InterPro" id="IPR011701">
    <property type="entry name" value="MFS"/>
</dbReference>
<feature type="transmembrane region" description="Helical" evidence="4">
    <location>
        <begin position="331"/>
        <end position="353"/>
    </location>
</feature>
<accession>A0A1V6TFD6</accession>
<evidence type="ECO:0000259" key="5">
    <source>
        <dbReference type="PROSITE" id="PS50850"/>
    </source>
</evidence>
<dbReference type="GO" id="GO:0022857">
    <property type="term" value="F:transmembrane transporter activity"/>
    <property type="evidence" value="ECO:0007669"/>
    <property type="project" value="InterPro"/>
</dbReference>
<evidence type="ECO:0000313" key="6">
    <source>
        <dbReference type="EMBL" id="OQE24981.1"/>
    </source>
</evidence>